<dbReference type="GO" id="GO:0006355">
    <property type="term" value="P:regulation of DNA-templated transcription"/>
    <property type="evidence" value="ECO:0000318"/>
    <property type="project" value="GO_Central"/>
</dbReference>
<evidence type="ECO:0000256" key="9">
    <source>
        <dbReference type="PROSITE-ProRule" id="PRU00024"/>
    </source>
</evidence>
<keyword evidence="7" id="KW-0804">Transcription</keyword>
<dbReference type="GO" id="GO:0000976">
    <property type="term" value="F:transcription cis-regulatory region binding"/>
    <property type="evidence" value="ECO:0007669"/>
    <property type="project" value="UniProtKB-ARBA"/>
</dbReference>
<evidence type="ECO:0000313" key="12">
    <source>
        <dbReference type="EMBL" id="OTG12077.1"/>
    </source>
</evidence>
<dbReference type="AlphaFoldDB" id="A0A251TLS7"/>
<evidence type="ECO:0000256" key="5">
    <source>
        <dbReference type="ARBA" id="ARBA00022833"/>
    </source>
</evidence>
<keyword evidence="13" id="KW-1185">Reference proteome</keyword>
<dbReference type="InParanoid" id="A0A251TLS7"/>
<keyword evidence="4 9" id="KW-0863">Zinc-finger</keyword>
<evidence type="ECO:0000313" key="13">
    <source>
        <dbReference type="Proteomes" id="UP000215914"/>
    </source>
</evidence>
<dbReference type="FunFam" id="3.30.160.60:FF:000856">
    <property type="entry name" value="B-box zinc finger protein 21"/>
    <property type="match status" value="1"/>
</dbReference>
<accession>A0A251TLS7</accession>
<reference evidence="11" key="3">
    <citation type="submission" date="2020-06" db="EMBL/GenBank/DDBJ databases">
        <title>Helianthus annuus Genome sequencing and assembly Release 2.</title>
        <authorList>
            <person name="Gouzy J."/>
            <person name="Langlade N."/>
            <person name="Munos S."/>
        </authorList>
    </citation>
    <scope>NUCLEOTIDE SEQUENCE</scope>
    <source>
        <tissue evidence="11">Leaves</tissue>
    </source>
</reference>
<dbReference type="PANTHER" id="PTHR31832">
    <property type="entry name" value="B-BOX ZINC FINGER PROTEIN 22"/>
    <property type="match status" value="1"/>
</dbReference>
<protein>
    <submittedName>
        <fullName evidence="12">Putative B-box-type zinc finger</fullName>
    </submittedName>
    <submittedName>
        <fullName evidence="11">Transcription factor interactor and regulator Znf-B family</fullName>
    </submittedName>
</protein>
<keyword evidence="6" id="KW-0805">Transcription regulation</keyword>
<reference evidence="12" key="2">
    <citation type="submission" date="2017-02" db="EMBL/GenBank/DDBJ databases">
        <title>Sunflower complete genome.</title>
        <authorList>
            <person name="Langlade N."/>
            <person name="Munos S."/>
        </authorList>
    </citation>
    <scope>NUCLEOTIDE SEQUENCE [LARGE SCALE GENOMIC DNA]</scope>
    <source>
        <tissue evidence="12">Leaves</tissue>
    </source>
</reference>
<evidence type="ECO:0000256" key="7">
    <source>
        <dbReference type="ARBA" id="ARBA00023163"/>
    </source>
</evidence>
<dbReference type="PANTHER" id="PTHR31832:SF69">
    <property type="entry name" value="B-BOX-TYPE ZINC FINGER-RELATED"/>
    <property type="match status" value="1"/>
</dbReference>
<keyword evidence="5" id="KW-0862">Zinc</keyword>
<dbReference type="OrthoDB" id="153872at2759"/>
<dbReference type="Gramene" id="mRNA:HanXRQr2_Chr10g0450811">
    <property type="protein sequence ID" value="mRNA:HanXRQr2_Chr10g0450811"/>
    <property type="gene ID" value="HanXRQr2_Chr10g0450811"/>
</dbReference>
<keyword evidence="8" id="KW-0539">Nucleus</keyword>
<dbReference type="PROSITE" id="PS50119">
    <property type="entry name" value="ZF_BBOX"/>
    <property type="match status" value="2"/>
</dbReference>
<evidence type="ECO:0000256" key="8">
    <source>
        <dbReference type="ARBA" id="ARBA00023242"/>
    </source>
</evidence>
<name>A0A251TLS7_HELAN</name>
<evidence type="ECO:0000256" key="2">
    <source>
        <dbReference type="ARBA" id="ARBA00022723"/>
    </source>
</evidence>
<proteinExistence type="predicted"/>
<dbReference type="Proteomes" id="UP000215914">
    <property type="component" value="Chromosome 10"/>
</dbReference>
<evidence type="ECO:0000256" key="6">
    <source>
        <dbReference type="ARBA" id="ARBA00023015"/>
    </source>
</evidence>
<dbReference type="Pfam" id="PF00643">
    <property type="entry name" value="zf-B_box"/>
    <property type="match status" value="2"/>
</dbReference>
<organism evidence="12 13">
    <name type="scientific">Helianthus annuus</name>
    <name type="common">Common sunflower</name>
    <dbReference type="NCBI Taxonomy" id="4232"/>
    <lineage>
        <taxon>Eukaryota</taxon>
        <taxon>Viridiplantae</taxon>
        <taxon>Streptophyta</taxon>
        <taxon>Embryophyta</taxon>
        <taxon>Tracheophyta</taxon>
        <taxon>Spermatophyta</taxon>
        <taxon>Magnoliopsida</taxon>
        <taxon>eudicotyledons</taxon>
        <taxon>Gunneridae</taxon>
        <taxon>Pentapetalae</taxon>
        <taxon>asterids</taxon>
        <taxon>campanulids</taxon>
        <taxon>Asterales</taxon>
        <taxon>Asteraceae</taxon>
        <taxon>Asteroideae</taxon>
        <taxon>Heliantheae alliance</taxon>
        <taxon>Heliantheae</taxon>
        <taxon>Helianthus</taxon>
    </lineage>
</organism>
<evidence type="ECO:0000256" key="4">
    <source>
        <dbReference type="ARBA" id="ARBA00022771"/>
    </source>
</evidence>
<dbReference type="GO" id="GO:0005634">
    <property type="term" value="C:nucleus"/>
    <property type="evidence" value="ECO:0000318"/>
    <property type="project" value="GO_Central"/>
</dbReference>
<evidence type="ECO:0000256" key="1">
    <source>
        <dbReference type="ARBA" id="ARBA00004123"/>
    </source>
</evidence>
<dbReference type="GO" id="GO:0008270">
    <property type="term" value="F:zinc ion binding"/>
    <property type="evidence" value="ECO:0007669"/>
    <property type="project" value="UniProtKB-KW"/>
</dbReference>
<dbReference type="GO" id="GO:0009640">
    <property type="term" value="P:photomorphogenesis"/>
    <property type="evidence" value="ECO:0000318"/>
    <property type="project" value="GO_Central"/>
</dbReference>
<feature type="domain" description="B box-type" evidence="10">
    <location>
        <begin position="1"/>
        <end position="47"/>
    </location>
</feature>
<feature type="domain" description="B box-type" evidence="10">
    <location>
        <begin position="52"/>
        <end position="99"/>
    </location>
</feature>
<gene>
    <name evidence="12" type="ORF">HannXRQ_Chr10g0305771</name>
    <name evidence="11" type="ORF">HanXRQr2_Chr10g0450811</name>
</gene>
<dbReference type="SMART" id="SM00336">
    <property type="entry name" value="BBOX"/>
    <property type="match status" value="2"/>
</dbReference>
<dbReference type="Gene3D" id="3.30.160.60">
    <property type="entry name" value="Classic Zinc Finger"/>
    <property type="match status" value="1"/>
</dbReference>
<dbReference type="EMBL" id="MNCJ02000325">
    <property type="protein sequence ID" value="KAF5787264.1"/>
    <property type="molecule type" value="Genomic_DNA"/>
</dbReference>
<dbReference type="CDD" id="cd19821">
    <property type="entry name" value="Bbox1_BBX-like"/>
    <property type="match status" value="2"/>
</dbReference>
<evidence type="ECO:0000256" key="3">
    <source>
        <dbReference type="ARBA" id="ARBA00022737"/>
    </source>
</evidence>
<dbReference type="EMBL" id="CM007899">
    <property type="protein sequence ID" value="OTG12077.1"/>
    <property type="molecule type" value="Genomic_DNA"/>
</dbReference>
<sequence>MKIQCDMCEKKEASVYCTADEASLCHACDRRVHHANKLANKHLRFSLHNSSDQPPLCDICQEKRAFLFCKEDRAILCKSCDISIHGANEHTQYHSRFLLAAVKLSESSSCYDSSSDQTLCSSISNGSSSRKSSIVSKQCNLRSTTNSTSVNDGCVSREDGVSMEASSITEYLTETLPGWHVEEFMDSNVSHPYGMFEGYEGGACTLPFMAHDTDSNGDLGFFWSEDLGNLVNSSSTMDHHISRIQEQDNYGRFHSRNKKF</sequence>
<dbReference type="InterPro" id="IPR049808">
    <property type="entry name" value="CONSTANS-like_Bbox1"/>
</dbReference>
<evidence type="ECO:0000313" key="11">
    <source>
        <dbReference type="EMBL" id="KAF5787264.1"/>
    </source>
</evidence>
<dbReference type="InterPro" id="IPR051979">
    <property type="entry name" value="B-box_zinc_finger"/>
</dbReference>
<dbReference type="InterPro" id="IPR000315">
    <property type="entry name" value="Znf_B-box"/>
</dbReference>
<evidence type="ECO:0000259" key="10">
    <source>
        <dbReference type="PROSITE" id="PS50119"/>
    </source>
</evidence>
<keyword evidence="2" id="KW-0479">Metal-binding</keyword>
<reference evidence="11 13" key="1">
    <citation type="journal article" date="2017" name="Nature">
        <title>The sunflower genome provides insights into oil metabolism, flowering and Asterid evolution.</title>
        <authorList>
            <person name="Badouin H."/>
            <person name="Gouzy J."/>
            <person name="Grassa C.J."/>
            <person name="Murat F."/>
            <person name="Staton S.E."/>
            <person name="Cottret L."/>
            <person name="Lelandais-Briere C."/>
            <person name="Owens G.L."/>
            <person name="Carrere S."/>
            <person name="Mayjonade B."/>
            <person name="Legrand L."/>
            <person name="Gill N."/>
            <person name="Kane N.C."/>
            <person name="Bowers J.E."/>
            <person name="Hubner S."/>
            <person name="Bellec A."/>
            <person name="Berard A."/>
            <person name="Berges H."/>
            <person name="Blanchet N."/>
            <person name="Boniface M.C."/>
            <person name="Brunel D."/>
            <person name="Catrice O."/>
            <person name="Chaidir N."/>
            <person name="Claudel C."/>
            <person name="Donnadieu C."/>
            <person name="Faraut T."/>
            <person name="Fievet G."/>
            <person name="Helmstetter N."/>
            <person name="King M."/>
            <person name="Knapp S.J."/>
            <person name="Lai Z."/>
            <person name="Le Paslier M.C."/>
            <person name="Lippi Y."/>
            <person name="Lorenzon L."/>
            <person name="Mandel J.R."/>
            <person name="Marage G."/>
            <person name="Marchand G."/>
            <person name="Marquand E."/>
            <person name="Bret-Mestries E."/>
            <person name="Morien E."/>
            <person name="Nambeesan S."/>
            <person name="Nguyen T."/>
            <person name="Pegot-Espagnet P."/>
            <person name="Pouilly N."/>
            <person name="Raftis F."/>
            <person name="Sallet E."/>
            <person name="Schiex T."/>
            <person name="Thomas J."/>
            <person name="Vandecasteele C."/>
            <person name="Vares D."/>
            <person name="Vear F."/>
            <person name="Vautrin S."/>
            <person name="Crespi M."/>
            <person name="Mangin B."/>
            <person name="Burke J.M."/>
            <person name="Salse J."/>
            <person name="Munos S."/>
            <person name="Vincourt P."/>
            <person name="Rieseberg L.H."/>
            <person name="Langlade N.B."/>
        </authorList>
    </citation>
    <scope>NUCLEOTIDE SEQUENCE [LARGE SCALE GENOMIC DNA]</scope>
    <source>
        <strain evidence="13">cv. SF193</strain>
        <tissue evidence="11">Leaves</tissue>
    </source>
</reference>
<comment type="subcellular location">
    <subcellularLocation>
        <location evidence="1">Nucleus</location>
    </subcellularLocation>
</comment>
<dbReference type="OMA" id="CHACDRR"/>
<keyword evidence="3" id="KW-0677">Repeat</keyword>